<evidence type="ECO:0000259" key="3">
    <source>
        <dbReference type="PROSITE" id="PS50887"/>
    </source>
</evidence>
<dbReference type="OrthoDB" id="9812260at2"/>
<dbReference type="PROSITE" id="PS50887">
    <property type="entry name" value="GGDEF"/>
    <property type="match status" value="1"/>
</dbReference>
<dbReference type="InterPro" id="IPR000160">
    <property type="entry name" value="GGDEF_dom"/>
</dbReference>
<proteinExistence type="predicted"/>
<accession>A0A6L6PXN7</accession>
<comment type="caution">
    <text evidence="4">The sequence shown here is derived from an EMBL/GenBank/DDBJ whole genome shotgun (WGS) entry which is preliminary data.</text>
</comment>
<dbReference type="InterPro" id="IPR029787">
    <property type="entry name" value="Nucleotide_cyclase"/>
</dbReference>
<feature type="transmembrane region" description="Helical" evidence="2">
    <location>
        <begin position="113"/>
        <end position="131"/>
    </location>
</feature>
<dbReference type="PANTHER" id="PTHR46663">
    <property type="entry name" value="DIGUANYLATE CYCLASE DGCT-RELATED"/>
    <property type="match status" value="1"/>
</dbReference>
<gene>
    <name evidence="4" type="ORF">GM668_08955</name>
</gene>
<dbReference type="PANTHER" id="PTHR46663:SF2">
    <property type="entry name" value="GGDEF DOMAIN-CONTAINING PROTEIN"/>
    <property type="match status" value="1"/>
</dbReference>
<dbReference type="SMART" id="SM00267">
    <property type="entry name" value="GGDEF"/>
    <property type="match status" value="1"/>
</dbReference>
<dbReference type="InterPro" id="IPR043128">
    <property type="entry name" value="Rev_trsase/Diguanyl_cyclase"/>
</dbReference>
<dbReference type="GO" id="GO:0003824">
    <property type="term" value="F:catalytic activity"/>
    <property type="evidence" value="ECO:0007669"/>
    <property type="project" value="UniProtKB-ARBA"/>
</dbReference>
<feature type="transmembrane region" description="Helical" evidence="2">
    <location>
        <begin position="243"/>
        <end position="264"/>
    </location>
</feature>
<dbReference type="SUPFAM" id="SSF55073">
    <property type="entry name" value="Nucleotide cyclase"/>
    <property type="match status" value="1"/>
</dbReference>
<feature type="transmembrane region" description="Helical" evidence="2">
    <location>
        <begin position="67"/>
        <end position="93"/>
    </location>
</feature>
<keyword evidence="2" id="KW-0812">Transmembrane</keyword>
<keyword evidence="2" id="KW-0472">Membrane</keyword>
<feature type="domain" description="GGDEF" evidence="3">
    <location>
        <begin position="316"/>
        <end position="449"/>
    </location>
</feature>
<feature type="region of interest" description="Disordered" evidence="1">
    <location>
        <begin position="447"/>
        <end position="469"/>
    </location>
</feature>
<dbReference type="NCBIfam" id="TIGR00254">
    <property type="entry name" value="GGDEF"/>
    <property type="match status" value="1"/>
</dbReference>
<dbReference type="RefSeq" id="WP_155438611.1">
    <property type="nucleotide sequence ID" value="NZ_WNLA01000004.1"/>
</dbReference>
<dbReference type="Gene3D" id="3.30.70.270">
    <property type="match status" value="1"/>
</dbReference>
<keyword evidence="5" id="KW-1185">Reference proteome</keyword>
<feature type="transmembrane region" description="Helical" evidence="2">
    <location>
        <begin position="166"/>
        <end position="191"/>
    </location>
</feature>
<evidence type="ECO:0000256" key="1">
    <source>
        <dbReference type="SAM" id="MobiDB-lite"/>
    </source>
</evidence>
<protein>
    <submittedName>
        <fullName evidence="4">Diguanylate cyclase</fullName>
    </submittedName>
</protein>
<feature type="transmembrane region" description="Helical" evidence="2">
    <location>
        <begin position="34"/>
        <end position="55"/>
    </location>
</feature>
<dbReference type="EMBL" id="WNLA01000004">
    <property type="protein sequence ID" value="MTW02220.1"/>
    <property type="molecule type" value="Genomic_DNA"/>
</dbReference>
<keyword evidence="2" id="KW-1133">Transmembrane helix</keyword>
<organism evidence="4 5">
    <name type="scientific">Pseudoduganella ginsengisoli</name>
    <dbReference type="NCBI Taxonomy" id="1462440"/>
    <lineage>
        <taxon>Bacteria</taxon>
        <taxon>Pseudomonadati</taxon>
        <taxon>Pseudomonadota</taxon>
        <taxon>Betaproteobacteria</taxon>
        <taxon>Burkholderiales</taxon>
        <taxon>Oxalobacteraceae</taxon>
        <taxon>Telluria group</taxon>
        <taxon>Pseudoduganella</taxon>
    </lineage>
</organism>
<name>A0A6L6PXN7_9BURK</name>
<sequence length="469" mass="50484">MKYALTLIPALIGFLALAGWNWDIEILKRIDPKLVAMNPVTALGMILGGAALMAHHWSIRLPLLRKFAIPCGAGIGLVALWKLSEILLGAAPGADLWLFTDKLDLGPGPSNRMAPNTAANFLMLSVVIILLHIGRGLVLAQVIAVVSALISLLAIVGYTYGISRFYGVGLFIPMAVHTATSFLLLAGASLYARPDVGPMAVVTNDGPAGRMARTLLPCAILLPIGMGWLRLAGQRAGLYENELGVAIFVIANVLALALLIWWNARQLFAADLQRLDAENQLRHVATHDRLTGLANRGFFMDRLTHRINLEQRRPVAPFAVLYMDLDGFKQVNDKMGHAAGDVLLQEVAQILKKCSRMTDLAARLGGDEFTILAEELARPDDARVLAERILATLPRAYAADGQATPIGISIGIALHEAGVTSADEMLRNADTALYQAKRGGKGCFAIYNPSDSQQTEPRRGTSTPLAPMA</sequence>
<feature type="compositionally biased region" description="Polar residues" evidence="1">
    <location>
        <begin position="449"/>
        <end position="469"/>
    </location>
</feature>
<dbReference type="Proteomes" id="UP000484015">
    <property type="component" value="Unassembled WGS sequence"/>
</dbReference>
<evidence type="ECO:0000256" key="2">
    <source>
        <dbReference type="SAM" id="Phobius"/>
    </source>
</evidence>
<dbReference type="CDD" id="cd01949">
    <property type="entry name" value="GGDEF"/>
    <property type="match status" value="1"/>
</dbReference>
<evidence type="ECO:0000313" key="5">
    <source>
        <dbReference type="Proteomes" id="UP000484015"/>
    </source>
</evidence>
<evidence type="ECO:0000313" key="4">
    <source>
        <dbReference type="EMBL" id="MTW02220.1"/>
    </source>
</evidence>
<reference evidence="4 5" key="1">
    <citation type="submission" date="2019-11" db="EMBL/GenBank/DDBJ databases">
        <title>Type strains purchased from KCTC, JCM and DSMZ.</title>
        <authorList>
            <person name="Lu H."/>
        </authorList>
    </citation>
    <scope>NUCLEOTIDE SEQUENCE [LARGE SCALE GENOMIC DNA]</scope>
    <source>
        <strain evidence="4 5">KCTC 42409</strain>
    </source>
</reference>
<dbReference type="Pfam" id="PF00990">
    <property type="entry name" value="GGDEF"/>
    <property type="match status" value="1"/>
</dbReference>
<feature type="transmembrane region" description="Helical" evidence="2">
    <location>
        <begin position="138"/>
        <end position="160"/>
    </location>
</feature>
<dbReference type="AlphaFoldDB" id="A0A6L6PXN7"/>
<dbReference type="InterPro" id="IPR052163">
    <property type="entry name" value="DGC-Regulatory_Protein"/>
</dbReference>
<dbReference type="FunFam" id="3.30.70.270:FF:000001">
    <property type="entry name" value="Diguanylate cyclase domain protein"/>
    <property type="match status" value="1"/>
</dbReference>
<feature type="transmembrane region" description="Helical" evidence="2">
    <location>
        <begin position="212"/>
        <end position="231"/>
    </location>
</feature>